<dbReference type="AlphaFoldDB" id="A0AAV1U0I5"/>
<evidence type="ECO:0000313" key="3">
    <source>
        <dbReference type="Proteomes" id="UP001162060"/>
    </source>
</evidence>
<accession>A0AAV1U0I5</accession>
<organism evidence="2 3">
    <name type="scientific">Peronospora matthiolae</name>
    <dbReference type="NCBI Taxonomy" id="2874970"/>
    <lineage>
        <taxon>Eukaryota</taxon>
        <taxon>Sar</taxon>
        <taxon>Stramenopiles</taxon>
        <taxon>Oomycota</taxon>
        <taxon>Peronosporomycetes</taxon>
        <taxon>Peronosporales</taxon>
        <taxon>Peronosporaceae</taxon>
        <taxon>Peronospora</taxon>
    </lineage>
</organism>
<gene>
    <name evidence="2" type="ORF">PM001_LOCUS12437</name>
</gene>
<reference evidence="2" key="1">
    <citation type="submission" date="2024-01" db="EMBL/GenBank/DDBJ databases">
        <authorList>
            <person name="Webb A."/>
        </authorList>
    </citation>
    <scope>NUCLEOTIDE SEQUENCE</scope>
    <source>
        <strain evidence="2">Pm1</strain>
    </source>
</reference>
<feature type="compositionally biased region" description="Polar residues" evidence="1">
    <location>
        <begin position="1"/>
        <end position="17"/>
    </location>
</feature>
<name>A0AAV1U0I5_9STRA</name>
<evidence type="ECO:0000313" key="2">
    <source>
        <dbReference type="EMBL" id="CAK7927287.1"/>
    </source>
</evidence>
<protein>
    <submittedName>
        <fullName evidence="2">Uncharacterized protein</fullName>
    </submittedName>
</protein>
<dbReference type="EMBL" id="CAKLBY020000109">
    <property type="protein sequence ID" value="CAK7927287.1"/>
    <property type="molecule type" value="Genomic_DNA"/>
</dbReference>
<dbReference type="Proteomes" id="UP001162060">
    <property type="component" value="Unassembled WGS sequence"/>
</dbReference>
<sequence length="79" mass="9161">MSSITFSKETLSTMESSAEQEEKRMVKSKREELDALEKSEVWRLALRSSNSNVFHSKWVFKTKTTTDINLERHKALLVA</sequence>
<proteinExistence type="predicted"/>
<evidence type="ECO:0000256" key="1">
    <source>
        <dbReference type="SAM" id="MobiDB-lite"/>
    </source>
</evidence>
<feature type="region of interest" description="Disordered" evidence="1">
    <location>
        <begin position="1"/>
        <end position="23"/>
    </location>
</feature>
<comment type="caution">
    <text evidence="2">The sequence shown here is derived from an EMBL/GenBank/DDBJ whole genome shotgun (WGS) entry which is preliminary data.</text>
</comment>